<reference evidence="3" key="1">
    <citation type="submission" date="2020-07" db="EMBL/GenBank/DDBJ databases">
        <title>The High-quality genome of the commercially important snow crab, Chionoecetes opilio.</title>
        <authorList>
            <person name="Jeong J.-H."/>
            <person name="Ryu S."/>
        </authorList>
    </citation>
    <scope>NUCLEOTIDE SEQUENCE</scope>
    <source>
        <strain evidence="3">MADBK_172401_WGS</strain>
        <tissue evidence="3">Digestive gland</tissue>
    </source>
</reference>
<evidence type="ECO:0000313" key="3">
    <source>
        <dbReference type="EMBL" id="KAG0726833.1"/>
    </source>
</evidence>
<keyword evidence="2" id="KW-0472">Membrane</keyword>
<feature type="transmembrane region" description="Helical" evidence="2">
    <location>
        <begin position="232"/>
        <end position="250"/>
    </location>
</feature>
<comment type="caution">
    <text evidence="3">The sequence shown here is derived from an EMBL/GenBank/DDBJ whole genome shotgun (WGS) entry which is preliminary data.</text>
</comment>
<name>A0A8J4YF24_CHIOP</name>
<dbReference type="Proteomes" id="UP000770661">
    <property type="component" value="Unassembled WGS sequence"/>
</dbReference>
<keyword evidence="4" id="KW-1185">Reference proteome</keyword>
<organism evidence="3 4">
    <name type="scientific">Chionoecetes opilio</name>
    <name type="common">Atlantic snow crab</name>
    <name type="synonym">Cancer opilio</name>
    <dbReference type="NCBI Taxonomy" id="41210"/>
    <lineage>
        <taxon>Eukaryota</taxon>
        <taxon>Metazoa</taxon>
        <taxon>Ecdysozoa</taxon>
        <taxon>Arthropoda</taxon>
        <taxon>Crustacea</taxon>
        <taxon>Multicrustacea</taxon>
        <taxon>Malacostraca</taxon>
        <taxon>Eumalacostraca</taxon>
        <taxon>Eucarida</taxon>
        <taxon>Decapoda</taxon>
        <taxon>Pleocyemata</taxon>
        <taxon>Brachyura</taxon>
        <taxon>Eubrachyura</taxon>
        <taxon>Majoidea</taxon>
        <taxon>Majidae</taxon>
        <taxon>Chionoecetes</taxon>
    </lineage>
</organism>
<feature type="region of interest" description="Disordered" evidence="1">
    <location>
        <begin position="285"/>
        <end position="314"/>
    </location>
</feature>
<dbReference type="OrthoDB" id="6499973at2759"/>
<keyword evidence="2" id="KW-1133">Transmembrane helix</keyword>
<dbReference type="EMBL" id="JACEEZ010003947">
    <property type="protein sequence ID" value="KAG0726833.1"/>
    <property type="molecule type" value="Genomic_DNA"/>
</dbReference>
<gene>
    <name evidence="3" type="ORF">GWK47_035810</name>
</gene>
<protein>
    <submittedName>
        <fullName evidence="3">Uncharacterized protein</fullName>
    </submittedName>
</protein>
<proteinExistence type="predicted"/>
<evidence type="ECO:0000256" key="1">
    <source>
        <dbReference type="SAM" id="MobiDB-lite"/>
    </source>
</evidence>
<sequence length="321" mass="34726">MRERLEGELENGHIDRDASIYRRRNMAQWLCYRGARTRGAVRQAPCVEWQDSLAAVVPLEGPSACPALRQAAAARHPQALTAPRPVHRQRQARLLGGGVAAFDASAKGCVEGEGEAARTPAIHTLEMDDSPHRTYGVTRWRWWRTPRPYVLTPRSDVPPPVIPEPAGTAEAITEAGAGAVALENGHVLGAEDLPPPYSPPLLTVENASGALESYEVPAHVLAFVPPDGGMRAWAVMLAAFLCNGIIFGIINTSGITYNKIATRLQEQGDPNAAFKGFRPAKDQISRGWGHPGKKAQNFVQHSTGPSYDFGRGDNDPILKSL</sequence>
<dbReference type="AlphaFoldDB" id="A0A8J4YF24"/>
<accession>A0A8J4YF24</accession>
<keyword evidence="2" id="KW-0812">Transmembrane</keyword>
<evidence type="ECO:0000256" key="2">
    <source>
        <dbReference type="SAM" id="Phobius"/>
    </source>
</evidence>
<evidence type="ECO:0000313" key="4">
    <source>
        <dbReference type="Proteomes" id="UP000770661"/>
    </source>
</evidence>